<feature type="binding site" evidence="13">
    <location>
        <position position="109"/>
    </location>
    <ligand>
        <name>Mg(2+)</name>
        <dbReference type="ChEBI" id="CHEBI:18420"/>
        <label>1</label>
        <note>catalytic</note>
    </ligand>
</feature>
<dbReference type="FunFam" id="3.30.460.10:FF:000027">
    <property type="entry name" value="Poly(A) polymerase PAP"/>
    <property type="match status" value="1"/>
</dbReference>
<feature type="binding site" evidence="13">
    <location>
        <position position="107"/>
    </location>
    <ligand>
        <name>Mg(2+)</name>
        <dbReference type="ChEBI" id="CHEBI:18420"/>
        <label>2</label>
        <note>catalytic</note>
    </ligand>
</feature>
<accession>A0AAD9PLI7</accession>
<comment type="subcellular location">
    <subcellularLocation>
        <location evidence="2 11">Nucleus</location>
    </subcellularLocation>
</comment>
<feature type="binding site" evidence="12">
    <location>
        <position position="231"/>
    </location>
    <ligand>
        <name>ATP</name>
        <dbReference type="ChEBI" id="CHEBI:30616"/>
    </ligand>
</feature>
<dbReference type="InterPro" id="IPR014492">
    <property type="entry name" value="PolyA_polymerase"/>
</dbReference>
<dbReference type="GO" id="GO:0005524">
    <property type="term" value="F:ATP binding"/>
    <property type="evidence" value="ECO:0007669"/>
    <property type="project" value="UniProtKB-UniRule"/>
</dbReference>
<dbReference type="GeneID" id="94334325"/>
<dbReference type="CDD" id="cd05402">
    <property type="entry name" value="NT_PAP_TUTase"/>
    <property type="match status" value="1"/>
</dbReference>
<keyword evidence="7 11" id="KW-0547">Nucleotide-binding</keyword>
<comment type="caution">
    <text evidence="18">The sequence shown here is derived from an EMBL/GenBank/DDBJ whole genome shotgun (WGS) entry which is preliminary data.</text>
</comment>
<evidence type="ECO:0000256" key="6">
    <source>
        <dbReference type="ARBA" id="ARBA00022723"/>
    </source>
</evidence>
<keyword evidence="5 11" id="KW-0808">Transferase</keyword>
<evidence type="ECO:0000313" key="19">
    <source>
        <dbReference type="Proteomes" id="UP001214638"/>
    </source>
</evidence>
<feature type="binding site" evidence="12">
    <location>
        <begin position="240"/>
        <end position="241"/>
    </location>
    <ligand>
        <name>ATP</name>
        <dbReference type="ChEBI" id="CHEBI:30616"/>
    </ligand>
</feature>
<feature type="domain" description="Poly(A) polymerase nucleotidyltransferase" evidence="17">
    <location>
        <begin position="14"/>
        <end position="208"/>
    </location>
</feature>
<dbReference type="GO" id="GO:0031123">
    <property type="term" value="P:RNA 3'-end processing"/>
    <property type="evidence" value="ECO:0007669"/>
    <property type="project" value="InterPro"/>
</dbReference>
<evidence type="ECO:0000256" key="3">
    <source>
        <dbReference type="ARBA" id="ARBA00010912"/>
    </source>
</evidence>
<evidence type="ECO:0000256" key="4">
    <source>
        <dbReference type="ARBA" id="ARBA00022664"/>
    </source>
</evidence>
<dbReference type="GO" id="GO:1990817">
    <property type="term" value="F:poly(A) RNA polymerase activity"/>
    <property type="evidence" value="ECO:0007669"/>
    <property type="project" value="UniProtKB-UniRule"/>
</dbReference>
<dbReference type="EC" id="2.7.7.19" evidence="11"/>
<feature type="binding site" evidence="13">
    <location>
        <position position="109"/>
    </location>
    <ligand>
        <name>Mg(2+)</name>
        <dbReference type="ChEBI" id="CHEBI:18420"/>
        <label>2</label>
        <note>catalytic</note>
    </ligand>
</feature>
<dbReference type="Pfam" id="PF04926">
    <property type="entry name" value="PAP_RNA-bind"/>
    <property type="match status" value="1"/>
</dbReference>
<evidence type="ECO:0000256" key="13">
    <source>
        <dbReference type="PIRSR" id="PIRSR018425-2"/>
    </source>
</evidence>
<dbReference type="Proteomes" id="UP001214638">
    <property type="component" value="Unassembled WGS sequence"/>
</dbReference>
<keyword evidence="4 11" id="KW-0507">mRNA processing</keyword>
<evidence type="ECO:0000259" key="17">
    <source>
        <dbReference type="Pfam" id="PF20750"/>
    </source>
</evidence>
<dbReference type="SUPFAM" id="SSF81301">
    <property type="entry name" value="Nucleotidyltransferase"/>
    <property type="match status" value="1"/>
</dbReference>
<name>A0AAD9PLI7_9APIC</name>
<keyword evidence="10 11" id="KW-0539">Nucleus</keyword>
<evidence type="ECO:0000256" key="7">
    <source>
        <dbReference type="ARBA" id="ARBA00022741"/>
    </source>
</evidence>
<dbReference type="AlphaFoldDB" id="A0AAD9PLI7"/>
<proteinExistence type="inferred from homology"/>
<keyword evidence="9 13" id="KW-0460">Magnesium</keyword>
<feature type="binding site" evidence="12">
    <location>
        <begin position="107"/>
        <end position="109"/>
    </location>
    <ligand>
        <name>ATP</name>
        <dbReference type="ChEBI" id="CHEBI:30616"/>
    </ligand>
</feature>
<dbReference type="FunFam" id="1.10.1410.10:FF:000001">
    <property type="entry name" value="Putative poly(A) polymerase gamma"/>
    <property type="match status" value="1"/>
</dbReference>
<dbReference type="KEGG" id="bdw:94334325"/>
<dbReference type="Pfam" id="PF20750">
    <property type="entry name" value="PAP_NTPase"/>
    <property type="match status" value="1"/>
</dbReference>
<feature type="binding site" evidence="12">
    <location>
        <begin position="94"/>
        <end position="96"/>
    </location>
    <ligand>
        <name>ATP</name>
        <dbReference type="ChEBI" id="CHEBI:30616"/>
    </ligand>
</feature>
<comment type="cofactor">
    <cofactor evidence="13">
        <name>Mg(2+)</name>
        <dbReference type="ChEBI" id="CHEBI:18420"/>
    </cofactor>
    <text evidence="13">Binds 2 magnesium ions. Also active with manganese.</text>
</comment>
<feature type="binding site" evidence="12">
    <location>
        <position position="161"/>
    </location>
    <ligand>
        <name>ATP</name>
        <dbReference type="ChEBI" id="CHEBI:30616"/>
    </ligand>
</feature>
<keyword evidence="19" id="KW-1185">Reference proteome</keyword>
<dbReference type="InterPro" id="IPR007012">
    <property type="entry name" value="PolA_pol_cen_dom"/>
</dbReference>
<dbReference type="EMBL" id="JALLKP010000001">
    <property type="protein sequence ID" value="KAK2197032.1"/>
    <property type="molecule type" value="Genomic_DNA"/>
</dbReference>
<sequence length="511" mass="58685">MANAVEAAAPKRYGISDPVNTDGPKQEDEEESVQLLELLKSHNLFETDEGKLHRKKVLEAINRLLQQFARAQAEKSVVISEDDVPKVCAKLLTFGSYRLGIIAPDSDIDVLCLCPKFITREAFFSDFYNTLSAVDVVTKLHAVPDAYTPVIKMVYDSIDIDLLFANLSTNIIPEDLNILDDNILRNMNEATARSVNGTRVASLILDSVPNKDVFRLALRYVKLWAVNRGLYTTVMCYLGGVAWAILTARICQMYPNYLASQIVQKFFRVYAIWNWKFAVMLYKIKEVPKLPGFLSFKVWDPRSNSHDRQHLMPVITPAFPAMNSTHNVTATTKRVLTAEFIRARDILMQKGIPKKQLWDQVLTKENIFADYKHFMMIEILARDEHAHGKWEGWIGSRMRFLIKKLETVPNIKIRPWPEFYKFAHSDFEYASAVFFAFKINVDGGPNGQKKTLDLRPCTHGFMEIINQWPDLETFRDQVSVKVHHKRQSELPTFVQPRKSLKRKLHSDSNSN</sequence>
<feature type="region of interest" description="Disordered" evidence="14">
    <location>
        <begin position="1"/>
        <end position="28"/>
    </location>
</feature>
<comment type="catalytic activity">
    <reaction evidence="11">
        <text>RNA(n) + ATP = RNA(n)-3'-adenine ribonucleotide + diphosphate</text>
        <dbReference type="Rhea" id="RHEA:11332"/>
        <dbReference type="Rhea" id="RHEA-COMP:14527"/>
        <dbReference type="Rhea" id="RHEA-COMP:17347"/>
        <dbReference type="ChEBI" id="CHEBI:30616"/>
        <dbReference type="ChEBI" id="CHEBI:33019"/>
        <dbReference type="ChEBI" id="CHEBI:140395"/>
        <dbReference type="ChEBI" id="CHEBI:173115"/>
        <dbReference type="EC" id="2.7.7.19"/>
    </reaction>
</comment>
<evidence type="ECO:0000256" key="5">
    <source>
        <dbReference type="ARBA" id="ARBA00022679"/>
    </source>
</evidence>
<dbReference type="PIRSF" id="PIRSF018425">
    <property type="entry name" value="PolyA_polymerase"/>
    <property type="match status" value="1"/>
</dbReference>
<feature type="domain" description="Poly(A) polymerase RNA-binding" evidence="15">
    <location>
        <begin position="368"/>
        <end position="424"/>
    </location>
</feature>
<evidence type="ECO:0000256" key="8">
    <source>
        <dbReference type="ARBA" id="ARBA00022840"/>
    </source>
</evidence>
<comment type="cofactor">
    <cofactor evidence="1">
        <name>Mn(2+)</name>
        <dbReference type="ChEBI" id="CHEBI:29035"/>
    </cofactor>
</comment>
<evidence type="ECO:0000259" key="15">
    <source>
        <dbReference type="Pfam" id="PF04926"/>
    </source>
</evidence>
<dbReference type="GO" id="GO:0046872">
    <property type="term" value="F:metal ion binding"/>
    <property type="evidence" value="ECO:0007669"/>
    <property type="project" value="UniProtKB-KW"/>
</dbReference>
<dbReference type="GO" id="GO:0003723">
    <property type="term" value="F:RNA binding"/>
    <property type="evidence" value="ECO:0007669"/>
    <property type="project" value="UniProtKB-UniRule"/>
</dbReference>
<evidence type="ECO:0000256" key="9">
    <source>
        <dbReference type="ARBA" id="ARBA00022842"/>
    </source>
</evidence>
<evidence type="ECO:0000256" key="11">
    <source>
        <dbReference type="PIRNR" id="PIRNR018425"/>
    </source>
</evidence>
<dbReference type="SUPFAM" id="SSF81631">
    <property type="entry name" value="PAP/OAS1 substrate-binding domain"/>
    <property type="match status" value="1"/>
</dbReference>
<evidence type="ECO:0000256" key="14">
    <source>
        <dbReference type="SAM" id="MobiDB-lite"/>
    </source>
</evidence>
<reference evidence="18" key="1">
    <citation type="journal article" date="2023" name="Nat. Microbiol.">
        <title>Babesia duncani multi-omics identifies virulence factors and drug targets.</title>
        <authorList>
            <person name="Singh P."/>
            <person name="Lonardi S."/>
            <person name="Liang Q."/>
            <person name="Vydyam P."/>
            <person name="Khabirova E."/>
            <person name="Fang T."/>
            <person name="Gihaz S."/>
            <person name="Thekkiniath J."/>
            <person name="Munshi M."/>
            <person name="Abel S."/>
            <person name="Ciampossin L."/>
            <person name="Batugedara G."/>
            <person name="Gupta M."/>
            <person name="Lu X.M."/>
            <person name="Lenz T."/>
            <person name="Chakravarty S."/>
            <person name="Cornillot E."/>
            <person name="Hu Y."/>
            <person name="Ma W."/>
            <person name="Gonzalez L.M."/>
            <person name="Sanchez S."/>
            <person name="Estrada K."/>
            <person name="Sanchez-Flores A."/>
            <person name="Montero E."/>
            <person name="Harb O.S."/>
            <person name="Le Roch K.G."/>
            <person name="Mamoun C.B."/>
        </authorList>
    </citation>
    <scope>NUCLEOTIDE SEQUENCE</scope>
    <source>
        <strain evidence="18">WA1</strain>
    </source>
</reference>
<comment type="function">
    <text evidence="11">Polymerase that creates the 3'-poly(A) tail of mRNA's.</text>
</comment>
<feature type="binding site" evidence="13">
    <location>
        <position position="161"/>
    </location>
    <ligand>
        <name>Mg(2+)</name>
        <dbReference type="ChEBI" id="CHEBI:18420"/>
        <label>2</label>
        <note>catalytic</note>
    </ligand>
</feature>
<dbReference type="InterPro" id="IPR048840">
    <property type="entry name" value="PolA_pol_NTPase"/>
</dbReference>
<dbReference type="InterPro" id="IPR007010">
    <property type="entry name" value="PolA_pol_RNA-bd_dom"/>
</dbReference>
<dbReference type="PANTHER" id="PTHR10682">
    <property type="entry name" value="POLY A POLYMERASE"/>
    <property type="match status" value="1"/>
</dbReference>
<evidence type="ECO:0000256" key="10">
    <source>
        <dbReference type="ARBA" id="ARBA00023242"/>
    </source>
</evidence>
<dbReference type="InterPro" id="IPR043519">
    <property type="entry name" value="NT_sf"/>
</dbReference>
<keyword evidence="8 11" id="KW-0067">ATP-binding</keyword>
<organism evidence="18 19">
    <name type="scientific">Babesia duncani</name>
    <dbReference type="NCBI Taxonomy" id="323732"/>
    <lineage>
        <taxon>Eukaryota</taxon>
        <taxon>Sar</taxon>
        <taxon>Alveolata</taxon>
        <taxon>Apicomplexa</taxon>
        <taxon>Aconoidasida</taxon>
        <taxon>Piroplasmida</taxon>
        <taxon>Babesiidae</taxon>
        <taxon>Babesia</taxon>
    </lineage>
</organism>
<gene>
    <name evidence="18" type="ORF">BdWA1_000027</name>
</gene>
<evidence type="ECO:0000313" key="18">
    <source>
        <dbReference type="EMBL" id="KAK2197032.1"/>
    </source>
</evidence>
<dbReference type="Pfam" id="PF04928">
    <property type="entry name" value="PAP_central"/>
    <property type="match status" value="1"/>
</dbReference>
<feature type="binding site" evidence="12">
    <location>
        <position position="222"/>
    </location>
    <ligand>
        <name>ATP</name>
        <dbReference type="ChEBI" id="CHEBI:30616"/>
    </ligand>
</feature>
<dbReference type="SUPFAM" id="SSF55003">
    <property type="entry name" value="PAP/Archaeal CCA-adding enzyme, C-terminal domain"/>
    <property type="match status" value="1"/>
</dbReference>
<dbReference type="RefSeq" id="XP_067803874.1">
    <property type="nucleotide sequence ID" value="XM_067945083.1"/>
</dbReference>
<dbReference type="Gene3D" id="3.30.460.10">
    <property type="entry name" value="Beta Polymerase, domain 2"/>
    <property type="match status" value="1"/>
</dbReference>
<protein>
    <recommendedName>
        <fullName evidence="11">Poly(A) polymerase</fullName>
        <ecNumber evidence="11">2.7.7.19</ecNumber>
    </recommendedName>
</protein>
<evidence type="ECO:0000256" key="2">
    <source>
        <dbReference type="ARBA" id="ARBA00004123"/>
    </source>
</evidence>
<keyword evidence="6 13" id="KW-0479">Metal-binding</keyword>
<comment type="similarity">
    <text evidence="3 11">Belongs to the poly(A) polymerase family.</text>
</comment>
<dbReference type="Gene3D" id="3.30.70.590">
    <property type="entry name" value="Poly(A) polymerase predicted RNA binding domain"/>
    <property type="match status" value="1"/>
</dbReference>
<dbReference type="Gene3D" id="1.10.1410.10">
    <property type="match status" value="1"/>
</dbReference>
<dbReference type="GO" id="GO:0006397">
    <property type="term" value="P:mRNA processing"/>
    <property type="evidence" value="ECO:0007669"/>
    <property type="project" value="UniProtKB-KW"/>
</dbReference>
<evidence type="ECO:0000256" key="1">
    <source>
        <dbReference type="ARBA" id="ARBA00001936"/>
    </source>
</evidence>
<dbReference type="PANTHER" id="PTHR10682:SF10">
    <property type="entry name" value="POLYNUCLEOTIDE ADENYLYLTRANSFERASE"/>
    <property type="match status" value="1"/>
</dbReference>
<dbReference type="InterPro" id="IPR011068">
    <property type="entry name" value="NuclTrfase_I-like_C"/>
</dbReference>
<evidence type="ECO:0000256" key="12">
    <source>
        <dbReference type="PIRSR" id="PIRSR018425-1"/>
    </source>
</evidence>
<feature type="domain" description="Poly(A) polymerase central" evidence="16">
    <location>
        <begin position="213"/>
        <end position="363"/>
    </location>
</feature>
<dbReference type="GO" id="GO:0005634">
    <property type="term" value="C:nucleus"/>
    <property type="evidence" value="ECO:0007669"/>
    <property type="project" value="UniProtKB-SubCell"/>
</dbReference>
<evidence type="ECO:0000259" key="16">
    <source>
        <dbReference type="Pfam" id="PF04928"/>
    </source>
</evidence>
<feature type="binding site" evidence="13">
    <location>
        <position position="107"/>
    </location>
    <ligand>
        <name>Mg(2+)</name>
        <dbReference type="ChEBI" id="CHEBI:18420"/>
        <label>1</label>
        <note>catalytic</note>
    </ligand>
</feature>